<evidence type="ECO:0000313" key="4">
    <source>
        <dbReference type="EMBL" id="GGA82835.1"/>
    </source>
</evidence>
<evidence type="ECO:0000256" key="1">
    <source>
        <dbReference type="SAM" id="Coils"/>
    </source>
</evidence>
<evidence type="ECO:0000256" key="3">
    <source>
        <dbReference type="SAM" id="Phobius"/>
    </source>
</evidence>
<dbReference type="Pfam" id="PF05137">
    <property type="entry name" value="PilN"/>
    <property type="match status" value="1"/>
</dbReference>
<keyword evidence="3" id="KW-0812">Transmembrane</keyword>
<feature type="coiled-coil region" evidence="1">
    <location>
        <begin position="53"/>
        <end position="93"/>
    </location>
</feature>
<reference evidence="5" key="1">
    <citation type="journal article" date="2019" name="Int. J. Syst. Evol. Microbiol.">
        <title>The Global Catalogue of Microorganisms (GCM) 10K type strain sequencing project: providing services to taxonomists for standard genome sequencing and annotation.</title>
        <authorList>
            <consortium name="The Broad Institute Genomics Platform"/>
            <consortium name="The Broad Institute Genome Sequencing Center for Infectious Disease"/>
            <person name="Wu L."/>
            <person name="Ma J."/>
        </authorList>
    </citation>
    <scope>NUCLEOTIDE SEQUENCE [LARGE SCALE GENOMIC DNA]</scope>
    <source>
        <strain evidence="5">CGMCC 1.10130</strain>
    </source>
</reference>
<feature type="compositionally biased region" description="Polar residues" evidence="2">
    <location>
        <begin position="201"/>
        <end position="215"/>
    </location>
</feature>
<evidence type="ECO:0000313" key="5">
    <source>
        <dbReference type="Proteomes" id="UP000619743"/>
    </source>
</evidence>
<keyword evidence="5" id="KW-1185">Reference proteome</keyword>
<feature type="region of interest" description="Disordered" evidence="2">
    <location>
        <begin position="190"/>
        <end position="215"/>
    </location>
</feature>
<organism evidence="4 5">
    <name type="scientific">Neiella marina</name>
    <dbReference type="NCBI Taxonomy" id="508461"/>
    <lineage>
        <taxon>Bacteria</taxon>
        <taxon>Pseudomonadati</taxon>
        <taxon>Pseudomonadota</taxon>
        <taxon>Gammaproteobacteria</taxon>
        <taxon>Alteromonadales</taxon>
        <taxon>Echinimonadaceae</taxon>
        <taxon>Neiella</taxon>
    </lineage>
</organism>
<comment type="caution">
    <text evidence="4">The sequence shown here is derived from an EMBL/GenBank/DDBJ whole genome shotgun (WGS) entry which is preliminary data.</text>
</comment>
<evidence type="ECO:0008006" key="6">
    <source>
        <dbReference type="Google" id="ProtNLM"/>
    </source>
</evidence>
<proteinExistence type="predicted"/>
<sequence length="215" mass="23764">MKNQIDLFSPALIPRQLRINFRLVAISWGAVAVLMIVASLVSSWLNGMNEQQLVQANRVNSNLDQQYQNLMAANKARTVSAELSTALQQAQREVTIKQQLLKLVVDGERSQSKPYSALMKDLASINEPRLWLQEIQINGQQLAIAGLATDAEAIPGWLSQVGRRGYLKNQAFNQLTIAEQEQLHFFAIRSQPEADSPAPAQRSTSVSDVKGVPSS</sequence>
<keyword evidence="3" id="KW-1133">Transmembrane helix</keyword>
<protein>
    <recommendedName>
        <fullName evidence="6">PilN domain-containing protein</fullName>
    </recommendedName>
</protein>
<dbReference type="InterPro" id="IPR007813">
    <property type="entry name" value="PilN"/>
</dbReference>
<gene>
    <name evidence="4" type="ORF">GCM10011369_26030</name>
</gene>
<keyword evidence="1" id="KW-0175">Coiled coil</keyword>
<keyword evidence="3" id="KW-0472">Membrane</keyword>
<name>A0A8J2U6X4_9GAMM</name>
<dbReference type="RefSeq" id="WP_087506245.1">
    <property type="nucleotide sequence ID" value="NZ_BMDX01000014.1"/>
</dbReference>
<accession>A0A8J2U6X4</accession>
<dbReference type="OrthoDB" id="6876592at2"/>
<feature type="transmembrane region" description="Helical" evidence="3">
    <location>
        <begin position="21"/>
        <end position="45"/>
    </location>
</feature>
<dbReference type="EMBL" id="BMDX01000014">
    <property type="protein sequence ID" value="GGA82835.1"/>
    <property type="molecule type" value="Genomic_DNA"/>
</dbReference>
<dbReference type="Proteomes" id="UP000619743">
    <property type="component" value="Unassembled WGS sequence"/>
</dbReference>
<evidence type="ECO:0000256" key="2">
    <source>
        <dbReference type="SAM" id="MobiDB-lite"/>
    </source>
</evidence>
<dbReference type="AlphaFoldDB" id="A0A8J2U6X4"/>